<dbReference type="AlphaFoldDB" id="K2NRP3"/>
<dbReference type="InterPro" id="IPR011009">
    <property type="entry name" value="Kinase-like_dom_sf"/>
</dbReference>
<dbReference type="GO" id="GO:0005524">
    <property type="term" value="F:ATP binding"/>
    <property type="evidence" value="ECO:0007669"/>
    <property type="project" value="UniProtKB-KW"/>
</dbReference>
<dbReference type="SUPFAM" id="SSF56112">
    <property type="entry name" value="Protein kinase-like (PK-like)"/>
    <property type="match status" value="1"/>
</dbReference>
<dbReference type="GO" id="GO:0004672">
    <property type="term" value="F:protein kinase activity"/>
    <property type="evidence" value="ECO:0007669"/>
    <property type="project" value="InterPro"/>
</dbReference>
<sequence>MEKQQQQNSKSCWSKRRQRIFAKLYFILFFSLILLLTHTQTKIKKQTNKQTRRHVSCVNIYLYAAFYELIACLFFLYFFLNLLFLFFEETLLFPMIDEVWEISFSERRRIASVLSFLRRCECPYIGRPVVRMYGEGNLQKDMKGETWASPLLILLSYPLSERHTTLHRFLQTEEGRRREVKLSLAYQLVQAVSFLHACGVSHQFLSSEVVLVEVEPEPTIRVIHFCGSTTSSDCSGSYICVRNYRPPEVVLQLSGIKSKAVDCWALGCLLFEIYTGSAAFSLEESAGNFRPQLVRKQLEETVRVTGRLEKDSIPPGCPDRVSKYLLGLNYDASFYSRMRLACPEDETEMWITMVRPLLQFNFHLRPPVSELLRHRLFAGLPPPVAWPVPDGDPLQLQELIG</sequence>
<dbReference type="PROSITE" id="PS50011">
    <property type="entry name" value="PROTEIN_KINASE_DOM"/>
    <property type="match status" value="1"/>
</dbReference>
<keyword evidence="1" id="KW-0547">Nucleotide-binding</keyword>
<dbReference type="SMART" id="SM00220">
    <property type="entry name" value="S_TKc"/>
    <property type="match status" value="1"/>
</dbReference>
<dbReference type="InterPro" id="IPR000719">
    <property type="entry name" value="Prot_kinase_dom"/>
</dbReference>
<dbReference type="Gene3D" id="1.10.510.10">
    <property type="entry name" value="Transferase(Phosphotransferase) domain 1"/>
    <property type="match status" value="1"/>
</dbReference>
<dbReference type="OrthoDB" id="5979581at2759"/>
<protein>
    <recommendedName>
        <fullName evidence="4">Protein kinase domain-containing protein</fullName>
    </recommendedName>
</protein>
<keyword evidence="3" id="KW-1133">Transmembrane helix</keyword>
<organism evidence="5 6">
    <name type="scientific">Trypanosoma cruzi marinkellei</name>
    <dbReference type="NCBI Taxonomy" id="85056"/>
    <lineage>
        <taxon>Eukaryota</taxon>
        <taxon>Discoba</taxon>
        <taxon>Euglenozoa</taxon>
        <taxon>Kinetoplastea</taxon>
        <taxon>Metakinetoplastina</taxon>
        <taxon>Trypanosomatida</taxon>
        <taxon>Trypanosomatidae</taxon>
        <taxon>Trypanosoma</taxon>
        <taxon>Schizotrypanum</taxon>
    </lineage>
</organism>
<name>K2NRP3_TRYCR</name>
<keyword evidence="3" id="KW-0472">Membrane</keyword>
<gene>
    <name evidence="5" type="ORF">MOQ_004541</name>
</gene>
<keyword evidence="3" id="KW-0812">Transmembrane</keyword>
<dbReference type="Proteomes" id="UP000007350">
    <property type="component" value="Unassembled WGS sequence"/>
</dbReference>
<evidence type="ECO:0000256" key="2">
    <source>
        <dbReference type="ARBA" id="ARBA00022840"/>
    </source>
</evidence>
<feature type="transmembrane region" description="Helical" evidence="3">
    <location>
        <begin position="20"/>
        <end position="40"/>
    </location>
</feature>
<keyword evidence="6" id="KW-1185">Reference proteome</keyword>
<dbReference type="PANTHER" id="PTHR24055">
    <property type="entry name" value="MITOGEN-ACTIVATED PROTEIN KINASE"/>
    <property type="match status" value="1"/>
</dbReference>
<dbReference type="Pfam" id="PF00069">
    <property type="entry name" value="Pkinase"/>
    <property type="match status" value="1"/>
</dbReference>
<comment type="caution">
    <text evidence="5">The sequence shown here is derived from an EMBL/GenBank/DDBJ whole genome shotgun (WGS) entry which is preliminary data.</text>
</comment>
<feature type="domain" description="Protein kinase" evidence="4">
    <location>
        <begin position="55"/>
        <end position="377"/>
    </location>
</feature>
<reference evidence="5 6" key="1">
    <citation type="journal article" date="2012" name="BMC Genomics">
        <title>Comparative genomic analysis of human infective Trypanosoma cruzi lineages with the bat-restricted subspecies T. cruzi marinkellei.</title>
        <authorList>
            <person name="Franzen O."/>
            <person name="Talavera-Lopez C."/>
            <person name="Ochaya S."/>
            <person name="Butler C.E."/>
            <person name="Messenger L.A."/>
            <person name="Lewis M.D."/>
            <person name="Llewellyn M.S."/>
            <person name="Marinkelle C.J."/>
            <person name="Tyler K.M."/>
            <person name="Miles M.A."/>
            <person name="Andersson B."/>
        </authorList>
    </citation>
    <scope>NUCLEOTIDE SEQUENCE [LARGE SCALE GENOMIC DNA]</scope>
    <source>
        <strain evidence="5 6">B7</strain>
    </source>
</reference>
<dbReference type="EMBL" id="AHKC01010691">
    <property type="protein sequence ID" value="EKF31627.1"/>
    <property type="molecule type" value="Genomic_DNA"/>
</dbReference>
<evidence type="ECO:0000313" key="5">
    <source>
        <dbReference type="EMBL" id="EKF31627.1"/>
    </source>
</evidence>
<evidence type="ECO:0000313" key="6">
    <source>
        <dbReference type="Proteomes" id="UP000007350"/>
    </source>
</evidence>
<keyword evidence="2" id="KW-0067">ATP-binding</keyword>
<accession>K2NRP3</accession>
<evidence type="ECO:0000256" key="3">
    <source>
        <dbReference type="SAM" id="Phobius"/>
    </source>
</evidence>
<evidence type="ECO:0000259" key="4">
    <source>
        <dbReference type="PROSITE" id="PS50011"/>
    </source>
</evidence>
<dbReference type="InterPro" id="IPR050117">
    <property type="entry name" value="MAPK"/>
</dbReference>
<feature type="transmembrane region" description="Helical" evidence="3">
    <location>
        <begin position="60"/>
        <end position="87"/>
    </location>
</feature>
<proteinExistence type="predicted"/>
<evidence type="ECO:0000256" key="1">
    <source>
        <dbReference type="ARBA" id="ARBA00022741"/>
    </source>
</evidence>